<evidence type="ECO:0000256" key="3">
    <source>
        <dbReference type="ARBA" id="ARBA00022833"/>
    </source>
</evidence>
<keyword evidence="2 5" id="KW-0479">Metal-binding</keyword>
<dbReference type="Pfam" id="PF00107">
    <property type="entry name" value="ADH_zinc_N"/>
    <property type="match status" value="1"/>
</dbReference>
<comment type="caution">
    <text evidence="7">The sequence shown here is derived from an EMBL/GenBank/DDBJ whole genome shotgun (WGS) entry which is preliminary data.</text>
</comment>
<comment type="cofactor">
    <cofactor evidence="1 5">
        <name>Zn(2+)</name>
        <dbReference type="ChEBI" id="CHEBI:29105"/>
    </cofactor>
</comment>
<keyword evidence="4" id="KW-0560">Oxidoreductase</keyword>
<dbReference type="InterPro" id="IPR020843">
    <property type="entry name" value="ER"/>
</dbReference>
<dbReference type="InterPro" id="IPR002328">
    <property type="entry name" value="ADH_Zn_CS"/>
</dbReference>
<dbReference type="InterPro" id="IPR036291">
    <property type="entry name" value="NAD(P)-bd_dom_sf"/>
</dbReference>
<dbReference type="InterPro" id="IPR013149">
    <property type="entry name" value="ADH-like_C"/>
</dbReference>
<evidence type="ECO:0000256" key="4">
    <source>
        <dbReference type="ARBA" id="ARBA00023002"/>
    </source>
</evidence>
<evidence type="ECO:0000259" key="6">
    <source>
        <dbReference type="SMART" id="SM00829"/>
    </source>
</evidence>
<dbReference type="SUPFAM" id="SSF51735">
    <property type="entry name" value="NAD(P)-binding Rossmann-fold domains"/>
    <property type="match status" value="1"/>
</dbReference>
<evidence type="ECO:0000313" key="8">
    <source>
        <dbReference type="Proteomes" id="UP000521922"/>
    </source>
</evidence>
<evidence type="ECO:0000256" key="2">
    <source>
        <dbReference type="ARBA" id="ARBA00022723"/>
    </source>
</evidence>
<dbReference type="Proteomes" id="UP000521922">
    <property type="component" value="Unassembled WGS sequence"/>
</dbReference>
<dbReference type="SUPFAM" id="SSF50129">
    <property type="entry name" value="GroES-like"/>
    <property type="match status" value="1"/>
</dbReference>
<dbReference type="InterPro" id="IPR050129">
    <property type="entry name" value="Zn_alcohol_dh"/>
</dbReference>
<evidence type="ECO:0000256" key="5">
    <source>
        <dbReference type="RuleBase" id="RU361277"/>
    </source>
</evidence>
<gene>
    <name evidence="7" type="ORF">BJ968_001195</name>
</gene>
<dbReference type="GO" id="GO:0008270">
    <property type="term" value="F:zinc ion binding"/>
    <property type="evidence" value="ECO:0007669"/>
    <property type="project" value="InterPro"/>
</dbReference>
<dbReference type="AlphaFoldDB" id="A0A7Y9DIL0"/>
<dbReference type="InterPro" id="IPR011032">
    <property type="entry name" value="GroES-like_sf"/>
</dbReference>
<sequence length="352" mass="36518">MSTTTQLTTHLAARYHRAGDVRADRVERRSPGPGEVEVAPLFTGICGTDLHIAAGHMDARVSTPAVIGHETVGTVSALGPGVTGWSAGDLVTVVPLRPDGTCATCRNGFPHVCDHLDFLGIDSPGALAEHWVVPEHTLVRVPDGTEPRDAALLEPTSVAVHDVRRSRLAPGEFAAVVGGGPVGLLIALVARRAGAEVVLSEPDATRRELAATLGLEVVDPLAQDLAALTRERTGGAGAAVAFEVSGSAPGLDAAIGALAVRGRLCLVGIHAAPREVDLHPFFWRELELLGARLYERRDVEEAVRLVAGGELPVAALVSHVLPLARVDEAFAALADGGAVKVLVDCRPARGGA</sequence>
<dbReference type="InterPro" id="IPR013154">
    <property type="entry name" value="ADH-like_N"/>
</dbReference>
<dbReference type="SMART" id="SM00829">
    <property type="entry name" value="PKS_ER"/>
    <property type="match status" value="1"/>
</dbReference>
<keyword evidence="3 5" id="KW-0862">Zinc</keyword>
<proteinExistence type="inferred from homology"/>
<name>A0A7Y9DIL0_9ACTN</name>
<dbReference type="Gene3D" id="3.40.50.720">
    <property type="entry name" value="NAD(P)-binding Rossmann-like Domain"/>
    <property type="match status" value="1"/>
</dbReference>
<protein>
    <submittedName>
        <fullName evidence="7">2-desacetyl-2-hydroxyethyl bacteriochlorophyllide A dehydrogenase</fullName>
    </submittedName>
</protein>
<keyword evidence="8" id="KW-1185">Reference proteome</keyword>
<evidence type="ECO:0000256" key="1">
    <source>
        <dbReference type="ARBA" id="ARBA00001947"/>
    </source>
</evidence>
<dbReference type="RefSeq" id="WP_218884842.1">
    <property type="nucleotide sequence ID" value="NZ_BAAAGN010000005.1"/>
</dbReference>
<comment type="similarity">
    <text evidence="5">Belongs to the zinc-containing alcohol dehydrogenase family.</text>
</comment>
<dbReference type="PANTHER" id="PTHR43401">
    <property type="entry name" value="L-THREONINE 3-DEHYDROGENASE"/>
    <property type="match status" value="1"/>
</dbReference>
<dbReference type="PANTHER" id="PTHR43401:SF2">
    <property type="entry name" value="L-THREONINE 3-DEHYDROGENASE"/>
    <property type="match status" value="1"/>
</dbReference>
<dbReference type="Gene3D" id="3.90.180.10">
    <property type="entry name" value="Medium-chain alcohol dehydrogenases, catalytic domain"/>
    <property type="match status" value="1"/>
</dbReference>
<reference evidence="7 8" key="1">
    <citation type="submission" date="2020-07" db="EMBL/GenBank/DDBJ databases">
        <title>Sequencing the genomes of 1000 actinobacteria strains.</title>
        <authorList>
            <person name="Klenk H.-P."/>
        </authorList>
    </citation>
    <scope>NUCLEOTIDE SEQUENCE [LARGE SCALE GENOMIC DNA]</scope>
    <source>
        <strain evidence="7 8">DSM 7487</strain>
    </source>
</reference>
<dbReference type="EMBL" id="JACCBB010000001">
    <property type="protein sequence ID" value="NYD21655.1"/>
    <property type="molecule type" value="Genomic_DNA"/>
</dbReference>
<dbReference type="Pfam" id="PF08240">
    <property type="entry name" value="ADH_N"/>
    <property type="match status" value="1"/>
</dbReference>
<evidence type="ECO:0000313" key="7">
    <source>
        <dbReference type="EMBL" id="NYD21655.1"/>
    </source>
</evidence>
<dbReference type="PROSITE" id="PS00059">
    <property type="entry name" value="ADH_ZINC"/>
    <property type="match status" value="1"/>
</dbReference>
<accession>A0A7Y9DIL0</accession>
<dbReference type="GO" id="GO:0016491">
    <property type="term" value="F:oxidoreductase activity"/>
    <property type="evidence" value="ECO:0007669"/>
    <property type="project" value="UniProtKB-KW"/>
</dbReference>
<feature type="domain" description="Enoyl reductase (ER)" evidence="6">
    <location>
        <begin position="19"/>
        <end position="343"/>
    </location>
</feature>
<organism evidence="7 8">
    <name type="scientific">Kineococcus aurantiacus</name>
    <dbReference type="NCBI Taxonomy" id="37633"/>
    <lineage>
        <taxon>Bacteria</taxon>
        <taxon>Bacillati</taxon>
        <taxon>Actinomycetota</taxon>
        <taxon>Actinomycetes</taxon>
        <taxon>Kineosporiales</taxon>
        <taxon>Kineosporiaceae</taxon>
        <taxon>Kineococcus</taxon>
    </lineage>
</organism>